<dbReference type="SMART" id="SM00710">
    <property type="entry name" value="PbH1"/>
    <property type="match status" value="7"/>
</dbReference>
<keyword evidence="5" id="KW-1185">Reference proteome</keyword>
<dbReference type="InterPro" id="IPR006626">
    <property type="entry name" value="PbH1"/>
</dbReference>
<dbReference type="InterPro" id="IPR022269">
    <property type="entry name" value="SO_2930-like_C"/>
</dbReference>
<protein>
    <recommendedName>
        <fullName evidence="3">Right handed beta helix domain-containing protein</fullName>
    </recommendedName>
</protein>
<feature type="chain" id="PRO_5016162760" description="Right handed beta helix domain-containing protein" evidence="2">
    <location>
        <begin position="31"/>
        <end position="874"/>
    </location>
</feature>
<dbReference type="EMBL" id="QDDL01000001">
    <property type="protein sequence ID" value="PVZ72158.1"/>
    <property type="molecule type" value="Genomic_DNA"/>
</dbReference>
<feature type="compositionally biased region" description="Low complexity" evidence="1">
    <location>
        <begin position="498"/>
        <end position="509"/>
    </location>
</feature>
<reference evidence="4 5" key="1">
    <citation type="submission" date="2018-04" db="EMBL/GenBank/DDBJ databases">
        <title>Thalassorhabdus spongiae gen. nov., sp. nov., isolated from a marine sponge in South-West Iceland.</title>
        <authorList>
            <person name="Knobloch S."/>
            <person name="Daussin A."/>
            <person name="Johannsson R."/>
            <person name="Marteinsson V.T."/>
        </authorList>
    </citation>
    <scope>NUCLEOTIDE SEQUENCE [LARGE SCALE GENOMIC DNA]</scope>
    <source>
        <strain evidence="4 5">Hp12</strain>
    </source>
</reference>
<feature type="signal peptide" evidence="2">
    <location>
        <begin position="1"/>
        <end position="30"/>
    </location>
</feature>
<evidence type="ECO:0000259" key="3">
    <source>
        <dbReference type="Pfam" id="PF13229"/>
    </source>
</evidence>
<dbReference type="PROSITE" id="PS51257">
    <property type="entry name" value="PROKAR_LIPOPROTEIN"/>
    <property type="match status" value="1"/>
</dbReference>
<dbReference type="InterPro" id="IPR012334">
    <property type="entry name" value="Pectin_lyas_fold"/>
</dbReference>
<name>A0A2V1H4K5_9GAMM</name>
<comment type="caution">
    <text evidence="4">The sequence shown here is derived from an EMBL/GenBank/DDBJ whole genome shotgun (WGS) entry which is preliminary data.</text>
</comment>
<organism evidence="4 5">
    <name type="scientific">Pelagibaculum spongiae</name>
    <dbReference type="NCBI Taxonomy" id="2080658"/>
    <lineage>
        <taxon>Bacteria</taxon>
        <taxon>Pseudomonadati</taxon>
        <taxon>Pseudomonadota</taxon>
        <taxon>Gammaproteobacteria</taxon>
        <taxon>Oceanospirillales</taxon>
        <taxon>Pelagibaculum</taxon>
    </lineage>
</organism>
<dbReference type="NCBIfam" id="TIGR03806">
    <property type="entry name" value="chp_HNE_0200"/>
    <property type="match status" value="1"/>
</dbReference>
<feature type="domain" description="Right handed beta helix" evidence="3">
    <location>
        <begin position="96"/>
        <end position="247"/>
    </location>
</feature>
<dbReference type="Gene3D" id="2.160.20.10">
    <property type="entry name" value="Single-stranded right-handed beta-helix, Pectin lyase-like"/>
    <property type="match status" value="1"/>
</dbReference>
<dbReference type="Pfam" id="PF13229">
    <property type="entry name" value="Beta_helix"/>
    <property type="match status" value="1"/>
</dbReference>
<proteinExistence type="predicted"/>
<dbReference type="AlphaFoldDB" id="A0A2V1H4K5"/>
<dbReference type="NCBIfam" id="TIGR03805">
    <property type="entry name" value="beta_helix_1"/>
    <property type="match status" value="1"/>
</dbReference>
<dbReference type="Proteomes" id="UP000244906">
    <property type="component" value="Unassembled WGS sequence"/>
</dbReference>
<sequence>MPFSIKHFSVSAVALATSLLIGCGSSGSSAEKDVTPPDDQTTIQNIIYLQAGPNLTEDAKTALISATDNTRIVFPAGHHKISDTLTFDGDSDGDGIQVKNITIAGAGMNKTSLDFSESVGSDGLLVQNATNITIEDIGFEEAANNAVKLRSTKGIIIRRARAEWKGELTKDNGAYGFYPVESEDILIEDTYTRGSADAGVYIGQSRNTVVRRNVVQENVAGIEIENTANADVYDNIVTGNTGGVLVFDLPIGNEQYGGKTRIFNNRIYNNNTDNFANVSDYPAGVHIVPPGTGVIVLSAKNVEIFDNYINGHDSTSIAITDFQIAASREEMQSYVDNGVIASGFGPTPRKVYIHDNLITDSGKNPRGDLIVTPKAVFNLIGVTDFPPILYDGLGEMLANQGRSEQFGEPPFAIDGSDNVCATRNNNLEGEPVINGRLYDPQSKSYILVDGQVLPSPSTNTDLLSCELPSIEPTIITINGVAYGCGADDVDSVMCPAVDTTPPDDTTNPDQPDEPQDQASCQLSGEGVNWQALAKSDCPDLSDYRLFENSANPTENANGGEPFELAIPLFTDYATKYRFLFMPSGEQATFQPDETFDFPVGSVLVKTFSLPADTSQRGFEHEQLIETRLLIHRESGWTALPYLWNEGGGSAKLAVAGKSLAKSVVHKGETFDFTYVVPDKNQCKACHQLIPQEGRSKFSPIGPKARNLNFDITINGQTKNQLIHWKDNNLLQGLPDIASITQLPKFNDDITNSEIINMETDQLTAMAKGYLDINCAHCHRSEGDAGNTPLKLPYWLSYDDNKSKHGVCTKPVTYGGGALSFLTIPGDAENSIVHFRMVATSPKDRMPKLGRSLAHTEGVQLIENWINRLPEVNCQ</sequence>
<dbReference type="RefSeq" id="WP_116685743.1">
    <property type="nucleotide sequence ID" value="NZ_CAWNYD010000001.1"/>
</dbReference>
<evidence type="ECO:0000256" key="1">
    <source>
        <dbReference type="SAM" id="MobiDB-lite"/>
    </source>
</evidence>
<dbReference type="OrthoDB" id="338827at2"/>
<evidence type="ECO:0000256" key="2">
    <source>
        <dbReference type="SAM" id="SignalP"/>
    </source>
</evidence>
<dbReference type="InterPro" id="IPR039448">
    <property type="entry name" value="Beta_helix"/>
</dbReference>
<dbReference type="NCBIfam" id="TIGR03804">
    <property type="entry name" value="para_beta_helix"/>
    <property type="match status" value="1"/>
</dbReference>
<evidence type="ECO:0000313" key="4">
    <source>
        <dbReference type="EMBL" id="PVZ72158.1"/>
    </source>
</evidence>
<dbReference type="SUPFAM" id="SSF51126">
    <property type="entry name" value="Pectin lyase-like"/>
    <property type="match status" value="1"/>
</dbReference>
<dbReference type="InterPro" id="IPR022441">
    <property type="entry name" value="Para_beta_helix_rpt-2"/>
</dbReference>
<evidence type="ECO:0000313" key="5">
    <source>
        <dbReference type="Proteomes" id="UP000244906"/>
    </source>
</evidence>
<dbReference type="InterPro" id="IPR022442">
    <property type="entry name" value="SO_2930-like_dom"/>
</dbReference>
<feature type="region of interest" description="Disordered" evidence="1">
    <location>
        <begin position="496"/>
        <end position="522"/>
    </location>
</feature>
<dbReference type="InterPro" id="IPR011050">
    <property type="entry name" value="Pectin_lyase_fold/virulence"/>
</dbReference>
<keyword evidence="2" id="KW-0732">Signal</keyword>
<gene>
    <name evidence="4" type="ORF">DC094_03855</name>
</gene>
<accession>A0A2V1H4K5</accession>